<organism evidence="1 2">
    <name type="scientific">Bacillus cereus</name>
    <dbReference type="NCBI Taxonomy" id="1396"/>
    <lineage>
        <taxon>Bacteria</taxon>
        <taxon>Bacillati</taxon>
        <taxon>Bacillota</taxon>
        <taxon>Bacilli</taxon>
        <taxon>Bacillales</taxon>
        <taxon>Bacillaceae</taxon>
        <taxon>Bacillus</taxon>
        <taxon>Bacillus cereus group</taxon>
    </lineage>
</organism>
<sequence>MSKLINILNELGDSKYAEIMVKKAVVEHFQGEKRSKRETLKLLNEVLKEWGKEPVTISCIKHHWKEQN</sequence>
<name>A0A2B9DZN1_BACCE</name>
<dbReference type="RefSeq" id="WP_098777117.1">
    <property type="nucleotide sequence ID" value="NZ_NUHO01000049.1"/>
</dbReference>
<dbReference type="EMBL" id="NUHO01000049">
    <property type="protein sequence ID" value="PGM93254.1"/>
    <property type="molecule type" value="Genomic_DNA"/>
</dbReference>
<gene>
    <name evidence="1" type="ORF">CN958_12705</name>
</gene>
<dbReference type="Proteomes" id="UP000222054">
    <property type="component" value="Unassembled WGS sequence"/>
</dbReference>
<evidence type="ECO:0000313" key="1">
    <source>
        <dbReference type="EMBL" id="PGM93254.1"/>
    </source>
</evidence>
<protein>
    <submittedName>
        <fullName evidence="1">Uncharacterized protein</fullName>
    </submittedName>
</protein>
<evidence type="ECO:0000313" key="2">
    <source>
        <dbReference type="Proteomes" id="UP000222054"/>
    </source>
</evidence>
<proteinExistence type="predicted"/>
<dbReference type="AlphaFoldDB" id="A0A2B9DZN1"/>
<comment type="caution">
    <text evidence="1">The sequence shown here is derived from an EMBL/GenBank/DDBJ whole genome shotgun (WGS) entry which is preliminary data.</text>
</comment>
<reference evidence="1 2" key="1">
    <citation type="submission" date="2017-09" db="EMBL/GenBank/DDBJ databases">
        <title>Large-scale bioinformatics analysis of Bacillus genomes uncovers conserved roles of natural products in bacterial physiology.</title>
        <authorList>
            <consortium name="Agbiome Team Llc"/>
            <person name="Bleich R.M."/>
            <person name="Grubbs K.J."/>
            <person name="Santa Maria K.C."/>
            <person name="Allen S.E."/>
            <person name="Farag S."/>
            <person name="Shank E.A."/>
            <person name="Bowers A."/>
        </authorList>
    </citation>
    <scope>NUCLEOTIDE SEQUENCE [LARGE SCALE GENOMIC DNA]</scope>
    <source>
        <strain evidence="1 2">AFS053130</strain>
    </source>
</reference>
<accession>A0A2B9DZN1</accession>